<feature type="site" description="Important for activity" evidence="8">
    <location>
        <position position="8"/>
    </location>
</feature>
<evidence type="ECO:0000256" key="3">
    <source>
        <dbReference type="ARBA" id="ARBA00022679"/>
    </source>
</evidence>
<dbReference type="PIRSF" id="PIRSF000538">
    <property type="entry name" value="GlpK"/>
    <property type="match status" value="1"/>
</dbReference>
<comment type="catalytic activity">
    <reaction evidence="8 9">
        <text>D-xylulose + ATP = D-xylulose 5-phosphate + ADP + H(+)</text>
        <dbReference type="Rhea" id="RHEA:10964"/>
        <dbReference type="ChEBI" id="CHEBI:15378"/>
        <dbReference type="ChEBI" id="CHEBI:17140"/>
        <dbReference type="ChEBI" id="CHEBI:30616"/>
        <dbReference type="ChEBI" id="CHEBI:57737"/>
        <dbReference type="ChEBI" id="CHEBI:456216"/>
        <dbReference type="EC" id="2.7.1.17"/>
    </reaction>
</comment>
<dbReference type="RefSeq" id="WP_013601354.1">
    <property type="nucleotide sequence ID" value="NZ_RBNH01000007.1"/>
</dbReference>
<keyword evidence="5 8" id="KW-0418">Kinase</keyword>
<evidence type="ECO:0000313" key="12">
    <source>
        <dbReference type="Proteomes" id="UP000273159"/>
    </source>
</evidence>
<dbReference type="AlphaFoldDB" id="A0A3B0FR51"/>
<keyword evidence="4 8" id="KW-0547">Nucleotide-binding</keyword>
<evidence type="ECO:0000256" key="4">
    <source>
        <dbReference type="ARBA" id="ARBA00022741"/>
    </source>
</evidence>
<dbReference type="Proteomes" id="UP000273159">
    <property type="component" value="Unassembled WGS sequence"/>
</dbReference>
<comment type="function">
    <text evidence="8">Catalyzes the phosphorylation of D-xylulose to D-xylulose 5-phosphate.</text>
</comment>
<feature type="binding site" evidence="8">
    <location>
        <begin position="71"/>
        <end position="72"/>
    </location>
    <ligand>
        <name>substrate</name>
    </ligand>
</feature>
<dbReference type="InterPro" id="IPR050406">
    <property type="entry name" value="FGGY_Carb_Kinase"/>
</dbReference>
<feature type="active site" description="Proton acceptor" evidence="8">
    <location>
        <position position="238"/>
    </location>
</feature>
<sequence length="472" mass="47557">MALIAGIDSSTQSCKVVIRDADTGTLIRQGRAAHPEGSEVHPDHWWTALQEAIAQAGGLDDVAAVSVGGQQHGMVCLDADGQVVRPALLWNDTRSAGAAADLIKAAGDGDAAAGARYWAQATGTVPVASLTLTKLHWLAANEPENAARVAAVCLPHDWLTWRLLGYGPGSGEAGLAALTTDRSDASGTGYFSTASGEYLPDVVKSSLGHVPLLPQVLGPLESAGKTPGGTLLAAGAGDNAAAGLGVGAGLGDVVMSLGTSGTVFAVSATPAADASGLVAGFADASGNYLPLVCTLNATRVFDATAALLDVSLQEFNELALSAEPGAGGLTLVPYFDGERTPNLPDATGSLHGITRANYTPANLARAAVEGVVCSLADGLAALQAQGVEARRIILVGGGAQSAAVQDVAPQLLGIHVVVPEPGEYVADGAARQAAAALTGQFPQWKLDAVDLPAGRDDGGVLARYRRCAALYA</sequence>
<dbReference type="PROSITE" id="PS00445">
    <property type="entry name" value="FGGY_KINASES_2"/>
    <property type="match status" value="1"/>
</dbReference>
<dbReference type="GO" id="GO:0004856">
    <property type="term" value="F:D-xylulokinase activity"/>
    <property type="evidence" value="ECO:0007669"/>
    <property type="project" value="UniProtKB-UniRule"/>
</dbReference>
<dbReference type="InterPro" id="IPR018483">
    <property type="entry name" value="Carb_kinase_FGGY_CS"/>
</dbReference>
<evidence type="ECO:0000259" key="10">
    <source>
        <dbReference type="Pfam" id="PF00370"/>
    </source>
</evidence>
<feature type="domain" description="Carbohydrate kinase FGGY N-terminal" evidence="10">
    <location>
        <begin position="4"/>
        <end position="256"/>
    </location>
</feature>
<dbReference type="CDD" id="cd07809">
    <property type="entry name" value="ASKHA_NBD_FGGY_BaXK-like"/>
    <property type="match status" value="1"/>
</dbReference>
<keyword evidence="3 8" id="KW-0808">Transferase</keyword>
<dbReference type="GO" id="GO:0005998">
    <property type="term" value="P:xylulose catabolic process"/>
    <property type="evidence" value="ECO:0007669"/>
    <property type="project" value="UniProtKB-UniRule"/>
</dbReference>
<dbReference type="PANTHER" id="PTHR43095:SF5">
    <property type="entry name" value="XYLULOSE KINASE"/>
    <property type="match status" value="1"/>
</dbReference>
<accession>A0A3B0FR51</accession>
<evidence type="ECO:0000256" key="1">
    <source>
        <dbReference type="ARBA" id="ARBA00009156"/>
    </source>
</evidence>
<evidence type="ECO:0000313" key="11">
    <source>
        <dbReference type="EMBL" id="RKO24081.1"/>
    </source>
</evidence>
<reference evidence="11 12" key="1">
    <citation type="submission" date="2018-10" db="EMBL/GenBank/DDBJ databases">
        <title>Genome-guide identification and characterization of bacteria that degrade polycyclic aromatic hydrocarbons and resist hexavalent chromium simultaneously.</title>
        <authorList>
            <person name="Feng H."/>
        </authorList>
    </citation>
    <scope>NUCLEOTIDE SEQUENCE [LARGE SCALE GENOMIC DNA]</scope>
    <source>
        <strain evidence="11 12">J015</strain>
    </source>
</reference>
<gene>
    <name evidence="8 9 11" type="primary">xylB</name>
    <name evidence="11" type="ORF">D7Z96_09340</name>
</gene>
<keyword evidence="7 8" id="KW-0119">Carbohydrate metabolism</keyword>
<dbReference type="NCBIfam" id="TIGR01312">
    <property type="entry name" value="XylB"/>
    <property type="match status" value="1"/>
</dbReference>
<evidence type="ECO:0000256" key="2">
    <source>
        <dbReference type="ARBA" id="ARBA00022629"/>
    </source>
</evidence>
<keyword evidence="6 8" id="KW-0067">ATP-binding</keyword>
<comment type="similarity">
    <text evidence="1 8 9">Belongs to the FGGY kinase family.</text>
</comment>
<dbReference type="SUPFAM" id="SSF53067">
    <property type="entry name" value="Actin-like ATPase domain"/>
    <property type="match status" value="2"/>
</dbReference>
<dbReference type="HAMAP" id="MF_02220">
    <property type="entry name" value="XylB"/>
    <property type="match status" value="1"/>
</dbReference>
<dbReference type="InterPro" id="IPR043129">
    <property type="entry name" value="ATPase_NBD"/>
</dbReference>
<organism evidence="11 12">
    <name type="scientific">Pseudarthrobacter phenanthrenivorans</name>
    <name type="common">Arthrobacter phenanthrenivorans</name>
    <dbReference type="NCBI Taxonomy" id="361575"/>
    <lineage>
        <taxon>Bacteria</taxon>
        <taxon>Bacillati</taxon>
        <taxon>Actinomycetota</taxon>
        <taxon>Actinomycetes</taxon>
        <taxon>Micrococcales</taxon>
        <taxon>Micrococcaceae</taxon>
        <taxon>Pseudarthrobacter</taxon>
    </lineage>
</organism>
<dbReference type="EC" id="2.7.1.17" evidence="8 9"/>
<dbReference type="Pfam" id="PF00370">
    <property type="entry name" value="FGGY_N"/>
    <property type="match status" value="1"/>
</dbReference>
<dbReference type="PANTHER" id="PTHR43095">
    <property type="entry name" value="SUGAR KINASE"/>
    <property type="match status" value="1"/>
</dbReference>
<dbReference type="InterPro" id="IPR006000">
    <property type="entry name" value="Xylulokinase"/>
</dbReference>
<dbReference type="OMA" id="RVHTFCH"/>
<evidence type="ECO:0000256" key="8">
    <source>
        <dbReference type="HAMAP-Rule" id="MF_02220"/>
    </source>
</evidence>
<evidence type="ECO:0000256" key="7">
    <source>
        <dbReference type="ARBA" id="ARBA00023277"/>
    </source>
</evidence>
<dbReference type="GO" id="GO:0005524">
    <property type="term" value="F:ATP binding"/>
    <property type="evidence" value="ECO:0007669"/>
    <property type="project" value="UniProtKB-UniRule"/>
</dbReference>
<reference evidence="12" key="2">
    <citation type="submission" date="2018-10" db="EMBL/GenBank/DDBJ databases">
        <authorList>
            <person name="Wang Y."/>
            <person name="Wang J."/>
            <person name="Yang X."/>
            <person name="Wang Z."/>
            <person name="Huang Y."/>
        </authorList>
    </citation>
    <scope>NUCLEOTIDE SEQUENCE [LARGE SCALE GENOMIC DNA]</scope>
    <source>
        <strain evidence="12">J015</strain>
    </source>
</reference>
<proteinExistence type="inferred from homology"/>
<name>A0A3B0FR51_PSEPS</name>
<dbReference type="InterPro" id="IPR000577">
    <property type="entry name" value="Carb_kinase_FGGY"/>
</dbReference>
<evidence type="ECO:0000256" key="6">
    <source>
        <dbReference type="ARBA" id="ARBA00022840"/>
    </source>
</evidence>
<dbReference type="GO" id="GO:0042732">
    <property type="term" value="P:D-xylose metabolic process"/>
    <property type="evidence" value="ECO:0007669"/>
    <property type="project" value="UniProtKB-KW"/>
</dbReference>
<keyword evidence="2 8" id="KW-0859">Xylose metabolism</keyword>
<evidence type="ECO:0000256" key="5">
    <source>
        <dbReference type="ARBA" id="ARBA00022777"/>
    </source>
</evidence>
<evidence type="ECO:0000256" key="9">
    <source>
        <dbReference type="RuleBase" id="RU364073"/>
    </source>
</evidence>
<dbReference type="EMBL" id="RBNH01000007">
    <property type="protein sequence ID" value="RKO24081.1"/>
    <property type="molecule type" value="Genomic_DNA"/>
</dbReference>
<dbReference type="Gene3D" id="3.30.420.40">
    <property type="match status" value="2"/>
</dbReference>
<comment type="caution">
    <text evidence="11">The sequence shown here is derived from an EMBL/GenBank/DDBJ whole genome shotgun (WGS) entry which is preliminary data.</text>
</comment>
<protein>
    <recommendedName>
        <fullName evidence="8 9">Xylulose kinase</fullName>
        <shortName evidence="8 9">Xylulokinase</shortName>
        <ecNumber evidence="8 9">2.7.1.17</ecNumber>
    </recommendedName>
</protein>
<dbReference type="InterPro" id="IPR018484">
    <property type="entry name" value="FGGY_N"/>
</dbReference>